<sequence>MMHWRIEAFRRHRIENRELETQSFSSLYIDYFPIRPPCDICKISILSLYGIGALHFYRTFISSFFRFSRFSKTTVYSVLFYRRGKQN</sequence>
<dbReference type="Proteomes" id="UP000036681">
    <property type="component" value="Unplaced"/>
</dbReference>
<dbReference type="AlphaFoldDB" id="A0A9J2Q6L4"/>
<keyword evidence="1" id="KW-1185">Reference proteome</keyword>
<evidence type="ECO:0000313" key="1">
    <source>
        <dbReference type="Proteomes" id="UP000036681"/>
    </source>
</evidence>
<organism evidence="1 2">
    <name type="scientific">Ascaris lumbricoides</name>
    <name type="common">Giant roundworm</name>
    <dbReference type="NCBI Taxonomy" id="6252"/>
    <lineage>
        <taxon>Eukaryota</taxon>
        <taxon>Metazoa</taxon>
        <taxon>Ecdysozoa</taxon>
        <taxon>Nematoda</taxon>
        <taxon>Chromadorea</taxon>
        <taxon>Rhabditida</taxon>
        <taxon>Spirurina</taxon>
        <taxon>Ascaridomorpha</taxon>
        <taxon>Ascaridoidea</taxon>
        <taxon>Ascarididae</taxon>
        <taxon>Ascaris</taxon>
    </lineage>
</organism>
<dbReference type="WBParaSite" id="ALUE_0001759201-mRNA-1">
    <property type="protein sequence ID" value="ALUE_0001759201-mRNA-1"/>
    <property type="gene ID" value="ALUE_0001759201"/>
</dbReference>
<name>A0A9J2Q6L4_ASCLU</name>
<reference evidence="2" key="1">
    <citation type="submission" date="2023-03" db="UniProtKB">
        <authorList>
            <consortium name="WormBaseParasite"/>
        </authorList>
    </citation>
    <scope>IDENTIFICATION</scope>
</reference>
<protein>
    <submittedName>
        <fullName evidence="2">Uncharacterized protein</fullName>
    </submittedName>
</protein>
<evidence type="ECO:0000313" key="2">
    <source>
        <dbReference type="WBParaSite" id="ALUE_0001759201-mRNA-1"/>
    </source>
</evidence>
<accession>A0A9J2Q6L4</accession>
<proteinExistence type="predicted"/>